<sequence>MTTRQYTDWRKSTRSDDGNCVEMARADDGTVGLRDSKDTAGPVLEFSPAAWRKFTDDVQAGTFDQ</sequence>
<protein>
    <recommendedName>
        <fullName evidence="1">DUF397 domain-containing protein</fullName>
    </recommendedName>
</protein>
<comment type="caution">
    <text evidence="2">The sequence shown here is derived from an EMBL/GenBank/DDBJ whole genome shotgun (WGS) entry which is preliminary data.</text>
</comment>
<evidence type="ECO:0000259" key="1">
    <source>
        <dbReference type="Pfam" id="PF04149"/>
    </source>
</evidence>
<evidence type="ECO:0000313" key="2">
    <source>
        <dbReference type="EMBL" id="GAA1563412.1"/>
    </source>
</evidence>
<evidence type="ECO:0000313" key="3">
    <source>
        <dbReference type="Proteomes" id="UP001501470"/>
    </source>
</evidence>
<feature type="domain" description="DUF397" evidence="1">
    <location>
        <begin position="8"/>
        <end position="58"/>
    </location>
</feature>
<accession>A0ABP4NME5</accession>
<reference evidence="3" key="1">
    <citation type="journal article" date="2019" name="Int. J. Syst. Evol. Microbiol.">
        <title>The Global Catalogue of Microorganisms (GCM) 10K type strain sequencing project: providing services to taxonomists for standard genome sequencing and annotation.</title>
        <authorList>
            <consortium name="The Broad Institute Genomics Platform"/>
            <consortium name="The Broad Institute Genome Sequencing Center for Infectious Disease"/>
            <person name="Wu L."/>
            <person name="Ma J."/>
        </authorList>
    </citation>
    <scope>NUCLEOTIDE SEQUENCE [LARGE SCALE GENOMIC DNA]</scope>
    <source>
        <strain evidence="3">JCM 15933</strain>
    </source>
</reference>
<dbReference type="RefSeq" id="WP_344512523.1">
    <property type="nucleotide sequence ID" value="NZ_BAAAQD010000033.1"/>
</dbReference>
<proteinExistence type="predicted"/>
<name>A0ABP4NME5_9ACTN</name>
<dbReference type="Proteomes" id="UP001501470">
    <property type="component" value="Unassembled WGS sequence"/>
</dbReference>
<dbReference type="EMBL" id="BAAAQD010000033">
    <property type="protein sequence ID" value="GAA1563412.1"/>
    <property type="molecule type" value="Genomic_DNA"/>
</dbReference>
<dbReference type="Pfam" id="PF04149">
    <property type="entry name" value="DUF397"/>
    <property type="match status" value="1"/>
</dbReference>
<gene>
    <name evidence="2" type="ORF">GCM10009827_101280</name>
</gene>
<dbReference type="InterPro" id="IPR007278">
    <property type="entry name" value="DUF397"/>
</dbReference>
<organism evidence="2 3">
    <name type="scientific">Dactylosporangium maewongense</name>
    <dbReference type="NCBI Taxonomy" id="634393"/>
    <lineage>
        <taxon>Bacteria</taxon>
        <taxon>Bacillati</taxon>
        <taxon>Actinomycetota</taxon>
        <taxon>Actinomycetes</taxon>
        <taxon>Micromonosporales</taxon>
        <taxon>Micromonosporaceae</taxon>
        <taxon>Dactylosporangium</taxon>
    </lineage>
</organism>
<keyword evidence="3" id="KW-1185">Reference proteome</keyword>